<evidence type="ECO:0000256" key="1">
    <source>
        <dbReference type="SAM" id="MobiDB-lite"/>
    </source>
</evidence>
<evidence type="ECO:0008006" key="4">
    <source>
        <dbReference type="Google" id="ProtNLM"/>
    </source>
</evidence>
<feature type="compositionally biased region" description="Polar residues" evidence="1">
    <location>
        <begin position="494"/>
        <end position="520"/>
    </location>
</feature>
<dbReference type="OrthoDB" id="205403at2759"/>
<feature type="compositionally biased region" description="Polar residues" evidence="1">
    <location>
        <begin position="184"/>
        <end position="194"/>
    </location>
</feature>
<keyword evidence="3" id="KW-1185">Reference proteome</keyword>
<dbReference type="STRING" id="230819.A0A5C3LDK2"/>
<name>A0A5C3LDK2_COPMA</name>
<dbReference type="Proteomes" id="UP000307440">
    <property type="component" value="Unassembled WGS sequence"/>
</dbReference>
<dbReference type="AlphaFoldDB" id="A0A5C3LDK2"/>
<dbReference type="EMBL" id="ML210146">
    <property type="protein sequence ID" value="TFK30897.1"/>
    <property type="molecule type" value="Genomic_DNA"/>
</dbReference>
<feature type="compositionally biased region" description="Basic and acidic residues" evidence="1">
    <location>
        <begin position="403"/>
        <end position="412"/>
    </location>
</feature>
<evidence type="ECO:0000313" key="2">
    <source>
        <dbReference type="EMBL" id="TFK30897.1"/>
    </source>
</evidence>
<feature type="region of interest" description="Disordered" evidence="1">
    <location>
        <begin position="305"/>
        <end position="324"/>
    </location>
</feature>
<gene>
    <name evidence="2" type="ORF">FA15DRAFT_580265</name>
</gene>
<reference evidence="2 3" key="1">
    <citation type="journal article" date="2019" name="Nat. Ecol. Evol.">
        <title>Megaphylogeny resolves global patterns of mushroom evolution.</title>
        <authorList>
            <person name="Varga T."/>
            <person name="Krizsan K."/>
            <person name="Foldi C."/>
            <person name="Dima B."/>
            <person name="Sanchez-Garcia M."/>
            <person name="Sanchez-Ramirez S."/>
            <person name="Szollosi G.J."/>
            <person name="Szarkandi J.G."/>
            <person name="Papp V."/>
            <person name="Albert L."/>
            <person name="Andreopoulos W."/>
            <person name="Angelini C."/>
            <person name="Antonin V."/>
            <person name="Barry K.W."/>
            <person name="Bougher N.L."/>
            <person name="Buchanan P."/>
            <person name="Buyck B."/>
            <person name="Bense V."/>
            <person name="Catcheside P."/>
            <person name="Chovatia M."/>
            <person name="Cooper J."/>
            <person name="Damon W."/>
            <person name="Desjardin D."/>
            <person name="Finy P."/>
            <person name="Geml J."/>
            <person name="Haridas S."/>
            <person name="Hughes K."/>
            <person name="Justo A."/>
            <person name="Karasinski D."/>
            <person name="Kautmanova I."/>
            <person name="Kiss B."/>
            <person name="Kocsube S."/>
            <person name="Kotiranta H."/>
            <person name="LaButti K.M."/>
            <person name="Lechner B.E."/>
            <person name="Liimatainen K."/>
            <person name="Lipzen A."/>
            <person name="Lukacs Z."/>
            <person name="Mihaltcheva S."/>
            <person name="Morgado L.N."/>
            <person name="Niskanen T."/>
            <person name="Noordeloos M.E."/>
            <person name="Ohm R.A."/>
            <person name="Ortiz-Santana B."/>
            <person name="Ovrebo C."/>
            <person name="Racz N."/>
            <person name="Riley R."/>
            <person name="Savchenko A."/>
            <person name="Shiryaev A."/>
            <person name="Soop K."/>
            <person name="Spirin V."/>
            <person name="Szebenyi C."/>
            <person name="Tomsovsky M."/>
            <person name="Tulloss R.E."/>
            <person name="Uehling J."/>
            <person name="Grigoriev I.V."/>
            <person name="Vagvolgyi C."/>
            <person name="Papp T."/>
            <person name="Martin F.M."/>
            <person name="Miettinen O."/>
            <person name="Hibbett D.S."/>
            <person name="Nagy L.G."/>
        </authorList>
    </citation>
    <scope>NUCLEOTIDE SEQUENCE [LARGE SCALE GENOMIC DNA]</scope>
    <source>
        <strain evidence="2 3">CBS 121175</strain>
    </source>
</reference>
<feature type="compositionally biased region" description="Low complexity" evidence="1">
    <location>
        <begin position="413"/>
        <end position="424"/>
    </location>
</feature>
<protein>
    <recommendedName>
        <fullName evidence="4">WHIM1 domain-containing protein</fullName>
    </recommendedName>
</protein>
<evidence type="ECO:0000313" key="3">
    <source>
        <dbReference type="Proteomes" id="UP000307440"/>
    </source>
</evidence>
<feature type="region of interest" description="Disordered" evidence="1">
    <location>
        <begin position="483"/>
        <end position="543"/>
    </location>
</feature>
<sequence length="543" mass="60607">MSSLYVTDPKAHICPPSNATHPRDRWELLFVYSFVCKFTHLKGKEGLETPMDLEEALMTKEPHPILTKLLVQFILNLKPQTRNLSADQISATVAAVMSEYFKTSERTVFWDYDLGRNVDPFEQLQGGFFTAEWDFKLKILRQLVELQLTHGPAIKTAIDRAWGVMHNKHKKGQPTEGKPDPSDPMSQESLQLQPLGQDNSRKRYWITDESPRVYVSTNPWKTTASFHSVSSTREEYLALIEQLRKELPPAPKKGQKRSKLEQSHISLIESLEGRIEAIDADLARVAKVKKKMEQRAALMAQAELRETRTRRRTQRPDYGYGDAFGDEASIHEYKYQDDAEFDDEHHSSLGRRKRGAPSAPSAGTRRSTRTKMKPEPSPADPWQEWKGERRSTRLGGPCYDEEPVSKRAKTEESTISGVSESSTSGANGHSGALVVKFSGAAALKPTETAVEQIPGKKKSKFWVYAVEPIPGATAAEEAPLTSTSTLNDGDIVMTNGTKVEGTTSESNTAVDEAEWNNNGRSKSEMSYDISMNGSLSPMAADDA</sequence>
<dbReference type="PANTHER" id="PTHR42107">
    <property type="entry name" value="YALI0D24453P"/>
    <property type="match status" value="1"/>
</dbReference>
<feature type="region of interest" description="Disordered" evidence="1">
    <location>
        <begin position="168"/>
        <end position="194"/>
    </location>
</feature>
<accession>A0A5C3LDK2</accession>
<organism evidence="2 3">
    <name type="scientific">Coprinopsis marcescibilis</name>
    <name type="common">Agaric fungus</name>
    <name type="synonym">Psathyrella marcescibilis</name>
    <dbReference type="NCBI Taxonomy" id="230819"/>
    <lineage>
        <taxon>Eukaryota</taxon>
        <taxon>Fungi</taxon>
        <taxon>Dikarya</taxon>
        <taxon>Basidiomycota</taxon>
        <taxon>Agaricomycotina</taxon>
        <taxon>Agaricomycetes</taxon>
        <taxon>Agaricomycetidae</taxon>
        <taxon>Agaricales</taxon>
        <taxon>Agaricineae</taxon>
        <taxon>Psathyrellaceae</taxon>
        <taxon>Coprinopsis</taxon>
    </lineage>
</organism>
<proteinExistence type="predicted"/>
<dbReference type="PANTHER" id="PTHR42107:SF1">
    <property type="entry name" value="WHIM1 DOMAIN-CONTAINING PROTEIN"/>
    <property type="match status" value="1"/>
</dbReference>
<feature type="region of interest" description="Disordered" evidence="1">
    <location>
        <begin position="341"/>
        <end position="428"/>
    </location>
</feature>